<dbReference type="InterPro" id="IPR036236">
    <property type="entry name" value="Znf_C2H2_sf"/>
</dbReference>
<sequence length="591" mass="63298">MSATAASNPVHDTSCDYYDPNEVVPRNSPFLEPLRPTLRPSPSPPLLPFPKVSPPPSPGAKKSNRRKVKPSLGDAVLVGLLDGGRNPLIAQHSAEFTLASASDEELEDQSVLSESDCSSDSTFPPNSRIVGRGPGGDRSNKARGRESREPTMPLDPPDQPDIGAFDLKSLAAGALAGDRSNKARARESREPTMTLGLPDQPDMGAFDLKSLAAGALAVTAPDPAPGLDPAPPPEAVNAGPTPPVTEDDVMKEAPPPPPPAPLEIATRRIEPTQDGRPVQPAVPSPYSPRSFYSPRDSGSTPVPLKMDLTLSASGLSPSSHGEGLAPIQLNSPRSDTNGQTPLPSLTAALGDINQLESSYHAEKERMRNPHPAFPHSPPGLPRLPSMHSHHASPPISPAETFRRDPLSPNHSLASSVTSPRHGFYPQPNGHQPYDYPSSSAEPPTSDPSTATISERMSIEGLTSQSGSYVCNVDGCTAPPFQTQYLLNSHANVHSSARPHYCPVHGCTRSEGGKGFKRKNEMIRHGLVHDSPGYVCPFCPDREHKYPRPDNLQRHVRVHHVDKDKDDPQLRDVLAQRPDGPSRGRRRRGGPG</sequence>
<dbReference type="GO" id="GO:0006357">
    <property type="term" value="P:regulation of transcription by RNA polymerase II"/>
    <property type="evidence" value="ECO:0007669"/>
    <property type="project" value="TreeGrafter"/>
</dbReference>
<feature type="compositionally biased region" description="Polar residues" evidence="1">
    <location>
        <begin position="310"/>
        <end position="319"/>
    </location>
</feature>
<dbReference type="EMBL" id="JAUIRO010000003">
    <property type="protein sequence ID" value="KAK0722832.1"/>
    <property type="molecule type" value="Genomic_DNA"/>
</dbReference>
<feature type="compositionally biased region" description="Polar residues" evidence="1">
    <location>
        <begin position="328"/>
        <end position="343"/>
    </location>
</feature>
<feature type="compositionally biased region" description="Basic and acidic residues" evidence="1">
    <location>
        <begin position="138"/>
        <end position="149"/>
    </location>
</feature>
<feature type="region of interest" description="Disordered" evidence="1">
    <location>
        <begin position="100"/>
        <end position="201"/>
    </location>
</feature>
<feature type="compositionally biased region" description="Basic and acidic residues" evidence="1">
    <location>
        <begin position="559"/>
        <end position="569"/>
    </location>
</feature>
<name>A0AA40AVM2_9PEZI</name>
<dbReference type="RefSeq" id="XP_060298756.1">
    <property type="nucleotide sequence ID" value="XM_060439717.1"/>
</dbReference>
<feature type="compositionally biased region" description="Pro residues" evidence="1">
    <location>
        <begin position="39"/>
        <end position="58"/>
    </location>
</feature>
<evidence type="ECO:0000313" key="3">
    <source>
        <dbReference type="EMBL" id="KAK0722832.1"/>
    </source>
</evidence>
<dbReference type="Gene3D" id="3.30.160.60">
    <property type="entry name" value="Classic Zinc Finger"/>
    <property type="match status" value="1"/>
</dbReference>
<dbReference type="PANTHER" id="PTHR46179:SF19">
    <property type="entry name" value="C2H2 FINGER DOMAIN TRANSCRIPTION FACTOR (EUROFUNG)-RELATED"/>
    <property type="match status" value="1"/>
</dbReference>
<feature type="compositionally biased region" description="Basic and acidic residues" evidence="1">
    <location>
        <begin position="179"/>
        <end position="190"/>
    </location>
</feature>
<feature type="compositionally biased region" description="Pro residues" evidence="1">
    <location>
        <begin position="222"/>
        <end position="234"/>
    </location>
</feature>
<keyword evidence="4" id="KW-1185">Reference proteome</keyword>
<feature type="region of interest" description="Disordered" evidence="1">
    <location>
        <begin position="559"/>
        <end position="591"/>
    </location>
</feature>
<feature type="compositionally biased region" description="Polar residues" evidence="1">
    <location>
        <begin position="436"/>
        <end position="450"/>
    </location>
</feature>
<organism evidence="3 4">
    <name type="scientific">Lasiosphaeria miniovina</name>
    <dbReference type="NCBI Taxonomy" id="1954250"/>
    <lineage>
        <taxon>Eukaryota</taxon>
        <taxon>Fungi</taxon>
        <taxon>Dikarya</taxon>
        <taxon>Ascomycota</taxon>
        <taxon>Pezizomycotina</taxon>
        <taxon>Sordariomycetes</taxon>
        <taxon>Sordariomycetidae</taxon>
        <taxon>Sordariales</taxon>
        <taxon>Lasiosphaeriaceae</taxon>
        <taxon>Lasiosphaeria</taxon>
    </lineage>
</organism>
<dbReference type="PANTHER" id="PTHR46179">
    <property type="entry name" value="ZINC FINGER PROTEIN"/>
    <property type="match status" value="1"/>
</dbReference>
<feature type="compositionally biased region" description="Polar residues" evidence="1">
    <location>
        <begin position="1"/>
        <end position="11"/>
    </location>
</feature>
<reference evidence="3" key="1">
    <citation type="submission" date="2023-06" db="EMBL/GenBank/DDBJ databases">
        <title>Genome-scale phylogeny and comparative genomics of the fungal order Sordariales.</title>
        <authorList>
            <consortium name="Lawrence Berkeley National Laboratory"/>
            <person name="Hensen N."/>
            <person name="Bonometti L."/>
            <person name="Westerberg I."/>
            <person name="Brannstrom I.O."/>
            <person name="Guillou S."/>
            <person name="Cros-Aarteil S."/>
            <person name="Calhoun S."/>
            <person name="Haridas S."/>
            <person name="Kuo A."/>
            <person name="Mondo S."/>
            <person name="Pangilinan J."/>
            <person name="Riley R."/>
            <person name="LaButti K."/>
            <person name="Andreopoulos B."/>
            <person name="Lipzen A."/>
            <person name="Chen C."/>
            <person name="Yanf M."/>
            <person name="Daum C."/>
            <person name="Ng V."/>
            <person name="Clum A."/>
            <person name="Steindorff A."/>
            <person name="Ohm R."/>
            <person name="Martin F."/>
            <person name="Silar P."/>
            <person name="Natvig D."/>
            <person name="Lalanne C."/>
            <person name="Gautier V."/>
            <person name="Ament-velasquez S.L."/>
            <person name="Kruys A."/>
            <person name="Hutchinson M.I."/>
            <person name="Powell A.J."/>
            <person name="Barry K."/>
            <person name="Miller A.N."/>
            <person name="Grigoriev I.V."/>
            <person name="Debuchy R."/>
            <person name="Gladieux P."/>
            <person name="Thoren M.H."/>
            <person name="Johannesson H."/>
        </authorList>
    </citation>
    <scope>NUCLEOTIDE SEQUENCE</scope>
    <source>
        <strain evidence="3">SMH2392-1A</strain>
    </source>
</reference>
<dbReference type="GeneID" id="85322987"/>
<evidence type="ECO:0000256" key="1">
    <source>
        <dbReference type="SAM" id="MobiDB-lite"/>
    </source>
</evidence>
<feature type="region of interest" description="Disordered" evidence="1">
    <location>
        <begin position="1"/>
        <end position="71"/>
    </location>
</feature>
<feature type="compositionally biased region" description="Polar residues" evidence="1">
    <location>
        <begin position="408"/>
        <end position="418"/>
    </location>
</feature>
<feature type="region of interest" description="Disordered" evidence="1">
    <location>
        <begin position="217"/>
        <end position="450"/>
    </location>
</feature>
<dbReference type="Proteomes" id="UP001172101">
    <property type="component" value="Unassembled WGS sequence"/>
</dbReference>
<feature type="compositionally biased region" description="Basic residues" evidence="1">
    <location>
        <begin position="582"/>
        <end position="591"/>
    </location>
</feature>
<protein>
    <recommendedName>
        <fullName evidence="2">C2H2-type domain-containing protein</fullName>
    </recommendedName>
</protein>
<dbReference type="GO" id="GO:0005634">
    <property type="term" value="C:nucleus"/>
    <property type="evidence" value="ECO:0007669"/>
    <property type="project" value="TreeGrafter"/>
</dbReference>
<feature type="compositionally biased region" description="Pro residues" evidence="1">
    <location>
        <begin position="371"/>
        <end position="381"/>
    </location>
</feature>
<dbReference type="InterPro" id="IPR051061">
    <property type="entry name" value="Zinc_finger_trans_reg"/>
</dbReference>
<dbReference type="InterPro" id="IPR013087">
    <property type="entry name" value="Znf_C2H2_type"/>
</dbReference>
<comment type="caution">
    <text evidence="3">The sequence shown here is derived from an EMBL/GenBank/DDBJ whole genome shotgun (WGS) entry which is preliminary data.</text>
</comment>
<feature type="domain" description="C2H2-type" evidence="2">
    <location>
        <begin position="468"/>
        <end position="493"/>
    </location>
</feature>
<dbReference type="SUPFAM" id="SSF57667">
    <property type="entry name" value="beta-beta-alpha zinc fingers"/>
    <property type="match status" value="1"/>
</dbReference>
<evidence type="ECO:0000259" key="2">
    <source>
        <dbReference type="SMART" id="SM00355"/>
    </source>
</evidence>
<feature type="domain" description="C2H2-type" evidence="2">
    <location>
        <begin position="499"/>
        <end position="528"/>
    </location>
</feature>
<proteinExistence type="predicted"/>
<feature type="domain" description="C2H2-type" evidence="2">
    <location>
        <begin position="533"/>
        <end position="558"/>
    </location>
</feature>
<evidence type="ECO:0000313" key="4">
    <source>
        <dbReference type="Proteomes" id="UP001172101"/>
    </source>
</evidence>
<accession>A0AA40AVM2</accession>
<dbReference type="AlphaFoldDB" id="A0AA40AVM2"/>
<gene>
    <name evidence="3" type="ORF">B0T26DRAFT_674484</name>
</gene>
<feature type="compositionally biased region" description="Low complexity" evidence="1">
    <location>
        <begin position="109"/>
        <end position="121"/>
    </location>
</feature>
<dbReference type="SMART" id="SM00355">
    <property type="entry name" value="ZnF_C2H2"/>
    <property type="match status" value="3"/>
</dbReference>